<dbReference type="Proteomes" id="UP000094769">
    <property type="component" value="Unassembled WGS sequence"/>
</dbReference>
<dbReference type="EMBL" id="MARB01000046">
    <property type="protein sequence ID" value="ODJ85608.1"/>
    <property type="molecule type" value="Genomic_DNA"/>
</dbReference>
<dbReference type="Gene3D" id="3.40.1580.10">
    <property type="entry name" value="SMI1/KNR4-like"/>
    <property type="match status" value="1"/>
</dbReference>
<comment type="caution">
    <text evidence="2">The sequence shown here is derived from an EMBL/GenBank/DDBJ whole genome shotgun (WGS) entry which is preliminary data.</text>
</comment>
<accession>A0A7Z0VHC3</accession>
<name>A0A7Z0VHC3_9GAMM</name>
<sequence>MSIDLVHKAIEKIEDAKDVNRSFAGPASDDDIAEYEEQLGIKVDPEYRLFLSKYGAGSFGFLEIQGIVPKEKRIESDPRDSTYNTQRLRSNLESPMGSALYVIGTIGDGCEWVLRSGDEGGGQSPVYSWDMGIDYSSHELYEEYASFGEFFLEKVSEAISFSRE</sequence>
<gene>
    <name evidence="2" type="ORF">CODIS_41740</name>
</gene>
<evidence type="ECO:0000313" key="3">
    <source>
        <dbReference type="Proteomes" id="UP000094769"/>
    </source>
</evidence>
<dbReference type="RefSeq" id="WP_069128457.1">
    <property type="nucleotide sequence ID" value="NZ_MARB01000046.1"/>
</dbReference>
<dbReference type="Pfam" id="PF14567">
    <property type="entry name" value="SUKH_5"/>
    <property type="match status" value="1"/>
</dbReference>
<feature type="domain" description="Knr4/Smi1-like" evidence="1">
    <location>
        <begin position="26"/>
        <end position="153"/>
    </location>
</feature>
<dbReference type="OrthoDB" id="5880263at2"/>
<keyword evidence="3" id="KW-1185">Reference proteome</keyword>
<organism evidence="2 3">
    <name type="scientific">Candidatus Thiodiazotropha endolucinida</name>
    <dbReference type="NCBI Taxonomy" id="1655433"/>
    <lineage>
        <taxon>Bacteria</taxon>
        <taxon>Pseudomonadati</taxon>
        <taxon>Pseudomonadota</taxon>
        <taxon>Gammaproteobacteria</taxon>
        <taxon>Chromatiales</taxon>
        <taxon>Sedimenticolaceae</taxon>
        <taxon>Candidatus Thiodiazotropha</taxon>
    </lineage>
</organism>
<evidence type="ECO:0000259" key="1">
    <source>
        <dbReference type="SMART" id="SM00860"/>
    </source>
</evidence>
<dbReference type="InterPro" id="IPR037883">
    <property type="entry name" value="Knr4/Smi1-like_sf"/>
</dbReference>
<dbReference type="InterPro" id="IPR018958">
    <property type="entry name" value="Knr4/Smi1-like_dom"/>
</dbReference>
<proteinExistence type="predicted"/>
<reference evidence="2 3" key="1">
    <citation type="submission" date="2016-06" db="EMBL/GenBank/DDBJ databases">
        <title>Genome sequence of endosymbiont of Candidatus Endolucinida thiodiazotropha.</title>
        <authorList>
            <person name="Poehlein A."/>
            <person name="Koenig S."/>
            <person name="Heiden S.E."/>
            <person name="Thuermer A."/>
            <person name="Voget S."/>
            <person name="Daniel R."/>
            <person name="Markert S."/>
            <person name="Gros O."/>
            <person name="Schweder T."/>
        </authorList>
    </citation>
    <scope>NUCLEOTIDE SEQUENCE [LARGE SCALE GENOMIC DNA]</scope>
    <source>
        <strain evidence="2 3">COS</strain>
    </source>
</reference>
<protein>
    <submittedName>
        <fullName evidence="2">SMI1 / KNR4 family protein</fullName>
    </submittedName>
</protein>
<dbReference type="SUPFAM" id="SSF160631">
    <property type="entry name" value="SMI1/KNR4-like"/>
    <property type="match status" value="1"/>
</dbReference>
<dbReference type="AlphaFoldDB" id="A0A7Z0VHC3"/>
<evidence type="ECO:0000313" key="2">
    <source>
        <dbReference type="EMBL" id="ODJ85608.1"/>
    </source>
</evidence>
<dbReference type="SMART" id="SM00860">
    <property type="entry name" value="SMI1_KNR4"/>
    <property type="match status" value="1"/>
</dbReference>